<evidence type="ECO:0000313" key="7">
    <source>
        <dbReference type="Proteomes" id="UP000249354"/>
    </source>
</evidence>
<dbReference type="GO" id="GO:0046872">
    <property type="term" value="F:metal ion binding"/>
    <property type="evidence" value="ECO:0007669"/>
    <property type="project" value="UniProtKB-KW"/>
</dbReference>
<dbReference type="SUPFAM" id="SSF102215">
    <property type="entry name" value="Creatininase"/>
    <property type="match status" value="1"/>
</dbReference>
<dbReference type="Proteomes" id="UP000249354">
    <property type="component" value="Unassembled WGS sequence"/>
</dbReference>
<comment type="cofactor">
    <cofactor evidence="1">
        <name>Zn(2+)</name>
        <dbReference type="ChEBI" id="CHEBI:29105"/>
    </cofactor>
</comment>
<accession>A0A2W4W9R1</accession>
<evidence type="ECO:0000256" key="4">
    <source>
        <dbReference type="ARBA" id="ARBA00022833"/>
    </source>
</evidence>
<dbReference type="AlphaFoldDB" id="A0A2W4W9R1"/>
<sequence length="281" mass="30819">MHSYIPAERFFPYLSWPQVEALPDKANTLMIQPVGAIEQHGPHLPLIVDAAISTAVVGQALHLLDAAVPAYALPPLYYGKSNEHEGFPGTISLSAETLRAVLMEMAQSLYRAGFRKLVLVNGHGGQPQVLELVARDLRHQFIDLLVFPMFVWGAPHDVEAIVGTTEYEQGIHAGDVETSVMLALMPEQVEMVRAVRELPVLFSPDSLLSLEGRLPVSWTMDDLSESGAVGDATVASADKGSQILASVTAGWARVFEEIYRFEGFDLSNRKRKITEDTQANK</sequence>
<evidence type="ECO:0000256" key="1">
    <source>
        <dbReference type="ARBA" id="ARBA00001947"/>
    </source>
</evidence>
<gene>
    <name evidence="6" type="ORF">DCF25_12990</name>
</gene>
<evidence type="ECO:0000256" key="3">
    <source>
        <dbReference type="ARBA" id="ARBA00022801"/>
    </source>
</evidence>
<organism evidence="6 7">
    <name type="scientific">Leptolyngbya foveolarum</name>
    <dbReference type="NCBI Taxonomy" id="47253"/>
    <lineage>
        <taxon>Bacteria</taxon>
        <taxon>Bacillati</taxon>
        <taxon>Cyanobacteriota</taxon>
        <taxon>Cyanophyceae</taxon>
        <taxon>Leptolyngbyales</taxon>
        <taxon>Leptolyngbyaceae</taxon>
        <taxon>Leptolyngbya group</taxon>
        <taxon>Leptolyngbya</taxon>
    </lineage>
</organism>
<reference evidence="6 7" key="2">
    <citation type="submission" date="2018-06" db="EMBL/GenBank/DDBJ databases">
        <title>Metagenomic assembly of (sub)arctic Cyanobacteria and their associated microbiome from non-axenic cultures.</title>
        <authorList>
            <person name="Baurain D."/>
        </authorList>
    </citation>
    <scope>NUCLEOTIDE SEQUENCE [LARGE SCALE GENOMIC DNA]</scope>
    <source>
        <strain evidence="6">ULC129bin1</strain>
    </source>
</reference>
<comment type="similarity">
    <text evidence="5">Belongs to the creatininase superfamily.</text>
</comment>
<name>A0A2W4W9R1_9CYAN</name>
<dbReference type="GO" id="GO:0016811">
    <property type="term" value="F:hydrolase activity, acting on carbon-nitrogen (but not peptide) bonds, in linear amides"/>
    <property type="evidence" value="ECO:0007669"/>
    <property type="project" value="TreeGrafter"/>
</dbReference>
<keyword evidence="3 6" id="KW-0378">Hydrolase</keyword>
<dbReference type="PANTHER" id="PTHR35005:SF1">
    <property type="entry name" value="2-AMINO-5-FORMYLAMINO-6-RIBOSYLAMINOPYRIMIDIN-4(3H)-ONE 5'-MONOPHOSPHATE DEFORMYLASE"/>
    <property type="match status" value="1"/>
</dbReference>
<protein>
    <submittedName>
        <fullName evidence="6">Creatinine amidohydrolase</fullName>
    </submittedName>
</protein>
<dbReference type="EMBL" id="QBMC01000086">
    <property type="protein sequence ID" value="PZO15918.1"/>
    <property type="molecule type" value="Genomic_DNA"/>
</dbReference>
<dbReference type="InterPro" id="IPR003785">
    <property type="entry name" value="Creatininase/forma_Hydrolase"/>
</dbReference>
<reference evidence="7" key="1">
    <citation type="submission" date="2018-04" db="EMBL/GenBank/DDBJ databases">
        <authorList>
            <person name="Cornet L."/>
        </authorList>
    </citation>
    <scope>NUCLEOTIDE SEQUENCE [LARGE SCALE GENOMIC DNA]</scope>
</reference>
<evidence type="ECO:0000256" key="2">
    <source>
        <dbReference type="ARBA" id="ARBA00022723"/>
    </source>
</evidence>
<dbReference type="InterPro" id="IPR024087">
    <property type="entry name" value="Creatininase-like_sf"/>
</dbReference>
<dbReference type="Gene3D" id="3.40.50.10310">
    <property type="entry name" value="Creatininase"/>
    <property type="match status" value="1"/>
</dbReference>
<keyword evidence="4" id="KW-0862">Zinc</keyword>
<proteinExistence type="inferred from homology"/>
<evidence type="ECO:0000256" key="5">
    <source>
        <dbReference type="ARBA" id="ARBA00024029"/>
    </source>
</evidence>
<dbReference type="Pfam" id="PF02633">
    <property type="entry name" value="Creatininase"/>
    <property type="match status" value="1"/>
</dbReference>
<keyword evidence="2" id="KW-0479">Metal-binding</keyword>
<comment type="caution">
    <text evidence="6">The sequence shown here is derived from an EMBL/GenBank/DDBJ whole genome shotgun (WGS) entry which is preliminary data.</text>
</comment>
<dbReference type="PANTHER" id="PTHR35005">
    <property type="entry name" value="3-DEHYDRO-SCYLLO-INOSOSE HYDROLASE"/>
    <property type="match status" value="1"/>
</dbReference>
<dbReference type="GO" id="GO:0009231">
    <property type="term" value="P:riboflavin biosynthetic process"/>
    <property type="evidence" value="ECO:0007669"/>
    <property type="project" value="TreeGrafter"/>
</dbReference>
<evidence type="ECO:0000313" key="6">
    <source>
        <dbReference type="EMBL" id="PZO15918.1"/>
    </source>
</evidence>